<protein>
    <submittedName>
        <fullName evidence="1">Uncharacterized protein</fullName>
    </submittedName>
</protein>
<reference evidence="1" key="1">
    <citation type="submission" date="2019-07" db="EMBL/GenBank/DDBJ databases">
        <title>Genomic Encyclopedia of Type Strains, Phase IV (KMG-IV): sequencing the most valuable type-strain genomes for metagenomic binning, comparative biology and taxonomic classification.</title>
        <authorList>
            <person name="Goeker M."/>
        </authorList>
    </citation>
    <scope>NUCLEOTIDE SEQUENCE</scope>
    <source>
        <strain evidence="1">DSM 44596</strain>
    </source>
</reference>
<accession>A0A652YPP1</accession>
<proteinExistence type="predicted"/>
<name>A0A652YPP1_NOCGL</name>
<comment type="caution">
    <text evidence="1">The sequence shown here is derived from an EMBL/GenBank/DDBJ whole genome shotgun (WGS) entry which is preliminary data.</text>
</comment>
<organism evidence="1">
    <name type="scientific">Nocardia globerula</name>
    <dbReference type="NCBI Taxonomy" id="1818"/>
    <lineage>
        <taxon>Bacteria</taxon>
        <taxon>Bacillati</taxon>
        <taxon>Actinomycetota</taxon>
        <taxon>Actinomycetes</taxon>
        <taxon>Mycobacteriales</taxon>
        <taxon>Nocardiaceae</taxon>
        <taxon>Nocardia</taxon>
    </lineage>
</organism>
<gene>
    <name evidence="1" type="ORF">FNL38_104429</name>
</gene>
<evidence type="ECO:0000313" key="1">
    <source>
        <dbReference type="EMBL" id="TYQ04056.1"/>
    </source>
</evidence>
<dbReference type="EMBL" id="VNIQ01000004">
    <property type="protein sequence ID" value="TYQ04056.1"/>
    <property type="molecule type" value="Genomic_DNA"/>
</dbReference>
<dbReference type="AlphaFoldDB" id="A0A652YPP1"/>
<sequence>MLSDIGNWMYQLVNIPWWTTARVTATVAVVAATAGYFSARTAIRSLAQTRKDSRARSRPMMSAELKIADDDTLNLIVKNSGVSIARNVLVAFDPPLPNDRKSSDGQGNFGWLINRRYALPIPVWVPGREMENYYWLRDDTSPDDSPRSVDGIPRLVEVTITYSDDEGTTYTDVFPLDEREFNGAARPIRTVKRGNAWTDARDSAKGRVDG</sequence>